<gene>
    <name evidence="1" type="ORF">EHQ43_18595</name>
</gene>
<dbReference type="AlphaFoldDB" id="A0A7I0IHN5"/>
<name>A0A7I0IHN5_9LEPT</name>
<proteinExistence type="predicted"/>
<evidence type="ECO:0000313" key="2">
    <source>
        <dbReference type="Proteomes" id="UP000297641"/>
    </source>
</evidence>
<evidence type="ECO:0000313" key="1">
    <source>
        <dbReference type="EMBL" id="TGL01912.1"/>
    </source>
</evidence>
<organism evidence="1 2">
    <name type="scientific">Leptospira bouyouniensis</name>
    <dbReference type="NCBI Taxonomy" id="2484911"/>
    <lineage>
        <taxon>Bacteria</taxon>
        <taxon>Pseudomonadati</taxon>
        <taxon>Spirochaetota</taxon>
        <taxon>Spirochaetia</taxon>
        <taxon>Leptospirales</taxon>
        <taxon>Leptospiraceae</taxon>
        <taxon>Leptospira</taxon>
    </lineage>
</organism>
<reference evidence="1 2" key="1">
    <citation type="journal article" date="2019" name="PLoS Negl. Trop. Dis.">
        <title>Revisiting the worldwide diversity of Leptospira species in the environment.</title>
        <authorList>
            <person name="Vincent A.T."/>
            <person name="Schiettekatte O."/>
            <person name="Bourhy P."/>
            <person name="Veyrier F.J."/>
            <person name="Picardeau M."/>
        </authorList>
    </citation>
    <scope>NUCLEOTIDE SEQUENCE [LARGE SCALE GENOMIC DNA]</scope>
    <source>
        <strain evidence="1 2">201800273</strain>
    </source>
</reference>
<sequence length="307" mass="34711">MPVPNVPFRDSGSGNFGKSSSLCVILQKILIKEKMNKKFLILLVSTIIPFSGIVGDTNRYGLFLEAIYGKPISFPHTNPNNVSGELYSNRKGTVDTLGYFVRTYGTENEYLYSTYAFRNAEKPKLSGENYSILFEYVFKSNFGLGFSLNQNKYNLENLSIDKFEGNLILNVLSNLYPERALSIQDRTNLEILSPYLQIDIRNFLILNTASINVSYHFLKSSNFDPYVRIHGGYGNKSNSQPTILQYGISIGSRYFLSDNFYILSDLQFNKSDAVYNANSFFGSGGGQTIRWSINEVNIRFGTGLNVW</sequence>
<comment type="caution">
    <text evidence="1">The sequence shown here is derived from an EMBL/GenBank/DDBJ whole genome shotgun (WGS) entry which is preliminary data.</text>
</comment>
<accession>A0A7I0IHN5</accession>
<dbReference type="EMBL" id="RQFT01000016">
    <property type="protein sequence ID" value="TGL01912.1"/>
    <property type="molecule type" value="Genomic_DNA"/>
</dbReference>
<dbReference type="Proteomes" id="UP000297641">
    <property type="component" value="Unassembled WGS sequence"/>
</dbReference>
<protein>
    <submittedName>
        <fullName evidence="1">Uncharacterized protein</fullName>
    </submittedName>
</protein>